<dbReference type="InterPro" id="IPR050789">
    <property type="entry name" value="Diverse_Enzym_Activities"/>
</dbReference>
<dbReference type="Pfam" id="PF00144">
    <property type="entry name" value="Beta-lactamase"/>
    <property type="match status" value="1"/>
</dbReference>
<evidence type="ECO:0000313" key="3">
    <source>
        <dbReference type="Proteomes" id="UP000551616"/>
    </source>
</evidence>
<name>A0A7V9A641_9BACT</name>
<evidence type="ECO:0000259" key="1">
    <source>
        <dbReference type="Pfam" id="PF00144"/>
    </source>
</evidence>
<evidence type="ECO:0000313" key="2">
    <source>
        <dbReference type="EMBL" id="MBA2113556.1"/>
    </source>
</evidence>
<dbReference type="InterPro" id="IPR001466">
    <property type="entry name" value="Beta-lactam-related"/>
</dbReference>
<proteinExistence type="predicted"/>
<sequence length="355" mass="40032">MILRCTHLLIATILSFAISLPLLSEMPKWQQASERLDSLTPKLLQQHQVPGASIALIEHGEIIWAKAYGVTNALTQEPVTVETVFEACSMSKPVFTYAVLKLVEQGKLELDRPLVDYMEKPYLSDEPLHRIITARMVFSHTSGFPNWRRGKKLSVAFEPGTSYRYSGEGFLFLQKAVERIVDEPLEPWIQQSLLQPLMMADSSFIWQTQYKEKAAAGHDSDGKVKGKRRHYEKPNSAYTLYTTPSDYARFLVEMLRSDRAARHSLKSGTIENMLTPQITLPDNEDRARGLGWVLKTGVTPVVAYHSGSNGTGFRCNSQFDPKTNVGVVIMTNGVNGRKVWQAVMEVLEEDLFVRP</sequence>
<reference evidence="2 3" key="1">
    <citation type="submission" date="2020-05" db="EMBL/GenBank/DDBJ databases">
        <title>Bremerella alba sp. nov., a novel planctomycete isolated from the surface of the macroalga Fucus spiralis.</title>
        <authorList>
            <person name="Godinho O."/>
            <person name="Botelho R."/>
            <person name="Albuquerque L."/>
            <person name="Wiegand S."/>
            <person name="Da Costa M.S."/>
            <person name="Lobo-Da-Cunha A."/>
            <person name="Jogler C."/>
            <person name="Lage O.M."/>
        </authorList>
    </citation>
    <scope>NUCLEOTIDE SEQUENCE [LARGE SCALE GENOMIC DNA]</scope>
    <source>
        <strain evidence="2 3">FF15</strain>
    </source>
</reference>
<protein>
    <submittedName>
        <fullName evidence="2">Protein flp</fullName>
    </submittedName>
</protein>
<dbReference type="InterPro" id="IPR012338">
    <property type="entry name" value="Beta-lactam/transpept-like"/>
</dbReference>
<feature type="domain" description="Beta-lactamase-related" evidence="1">
    <location>
        <begin position="37"/>
        <end position="336"/>
    </location>
</feature>
<dbReference type="Gene3D" id="3.40.710.10">
    <property type="entry name" value="DD-peptidase/beta-lactamase superfamily"/>
    <property type="match status" value="1"/>
</dbReference>
<dbReference type="RefSeq" id="WP_207395063.1">
    <property type="nucleotide sequence ID" value="NZ_JABRWO010000002.1"/>
</dbReference>
<organism evidence="2 3">
    <name type="scientific">Bremerella alba</name>
    <dbReference type="NCBI Taxonomy" id="980252"/>
    <lineage>
        <taxon>Bacteria</taxon>
        <taxon>Pseudomonadati</taxon>
        <taxon>Planctomycetota</taxon>
        <taxon>Planctomycetia</taxon>
        <taxon>Pirellulales</taxon>
        <taxon>Pirellulaceae</taxon>
        <taxon>Bremerella</taxon>
    </lineage>
</organism>
<gene>
    <name evidence="2" type="primary">flp</name>
    <name evidence="2" type="ORF">HOV93_07050</name>
</gene>
<dbReference type="Proteomes" id="UP000551616">
    <property type="component" value="Unassembled WGS sequence"/>
</dbReference>
<dbReference type="SUPFAM" id="SSF56601">
    <property type="entry name" value="beta-lactamase/transpeptidase-like"/>
    <property type="match status" value="1"/>
</dbReference>
<comment type="caution">
    <text evidence="2">The sequence shown here is derived from an EMBL/GenBank/DDBJ whole genome shotgun (WGS) entry which is preliminary data.</text>
</comment>
<dbReference type="PANTHER" id="PTHR43283:SF18">
    <property type="match status" value="1"/>
</dbReference>
<dbReference type="PANTHER" id="PTHR43283">
    <property type="entry name" value="BETA-LACTAMASE-RELATED"/>
    <property type="match status" value="1"/>
</dbReference>
<keyword evidence="3" id="KW-1185">Reference proteome</keyword>
<dbReference type="EMBL" id="JABRWO010000002">
    <property type="protein sequence ID" value="MBA2113556.1"/>
    <property type="molecule type" value="Genomic_DNA"/>
</dbReference>
<dbReference type="AlphaFoldDB" id="A0A7V9A641"/>
<accession>A0A7V9A641</accession>